<accession>A0A9W6NCP1</accession>
<evidence type="ECO:0000259" key="8">
    <source>
        <dbReference type="Pfam" id="PF00535"/>
    </source>
</evidence>
<dbReference type="CDD" id="cd04179">
    <property type="entry name" value="DPM_DPG-synthase_like"/>
    <property type="match status" value="1"/>
</dbReference>
<name>A0A9W6NCP1_9HYPH</name>
<evidence type="ECO:0000256" key="4">
    <source>
        <dbReference type="ARBA" id="ARBA00022692"/>
    </source>
</evidence>
<dbReference type="Gene3D" id="3.90.550.10">
    <property type="entry name" value="Spore Coat Polysaccharide Biosynthesis Protein SpsA, Chain A"/>
    <property type="match status" value="1"/>
</dbReference>
<dbReference type="GO" id="GO:0005886">
    <property type="term" value="C:plasma membrane"/>
    <property type="evidence" value="ECO:0007669"/>
    <property type="project" value="TreeGrafter"/>
</dbReference>
<dbReference type="Proteomes" id="UP001143330">
    <property type="component" value="Unassembled WGS sequence"/>
</dbReference>
<comment type="caution">
    <text evidence="9">The sequence shown here is derived from an EMBL/GenBank/DDBJ whole genome shotgun (WGS) entry which is preliminary data.</text>
</comment>
<reference evidence="9" key="1">
    <citation type="journal article" date="2014" name="Int. J. Syst. Evol. Microbiol.">
        <title>Complete genome sequence of Corynebacterium casei LMG S-19264T (=DSM 44701T), isolated from a smear-ripened cheese.</title>
        <authorList>
            <consortium name="US DOE Joint Genome Institute (JGI-PGF)"/>
            <person name="Walter F."/>
            <person name="Albersmeier A."/>
            <person name="Kalinowski J."/>
            <person name="Ruckert C."/>
        </authorList>
    </citation>
    <scope>NUCLEOTIDE SEQUENCE</scope>
    <source>
        <strain evidence="9">VKM B-2789</strain>
    </source>
</reference>
<dbReference type="GO" id="GO:0099621">
    <property type="term" value="F:undecaprenyl-phosphate 4-deoxy-4-formamido-L-arabinose transferase activity"/>
    <property type="evidence" value="ECO:0007669"/>
    <property type="project" value="TreeGrafter"/>
</dbReference>
<sequence>MRVSVVIPAYNEAGNIGRLVMETFNVLPEDILGEVVVVDDCSDDGTRAEIKALMATYPRLRYLRHGHRAGQSAGLRTGIFAAGFPVIATMDGDGQNDPADIPALLAKIAPPGGKGPALVGGLRARRLATGSRRFASTFANGLRTRLLKDDCPDTGCGIKVYWREAFLRLPYFSSMHRYLPALFLSYAHEVAYVPVNDRPRVAGTSKYTNFGRALVGAYDLFGVVWLRRRTLVPPIAEDSGAAIPLRPATLPSTSKADVDTASL</sequence>
<keyword evidence="5" id="KW-0448">Lipopolysaccharide biosynthesis</keyword>
<dbReference type="InterPro" id="IPR001173">
    <property type="entry name" value="Glyco_trans_2-like"/>
</dbReference>
<proteinExistence type="predicted"/>
<keyword evidence="2 9" id="KW-0328">Glycosyltransferase</keyword>
<evidence type="ECO:0000256" key="3">
    <source>
        <dbReference type="ARBA" id="ARBA00022679"/>
    </source>
</evidence>
<dbReference type="Pfam" id="PF00535">
    <property type="entry name" value="Glycos_transf_2"/>
    <property type="match status" value="1"/>
</dbReference>
<evidence type="ECO:0000256" key="7">
    <source>
        <dbReference type="ARBA" id="ARBA00023136"/>
    </source>
</evidence>
<evidence type="ECO:0000256" key="1">
    <source>
        <dbReference type="ARBA" id="ARBA00022475"/>
    </source>
</evidence>
<dbReference type="FunFam" id="3.90.550.10:FF:000170">
    <property type="entry name" value="Dolichol-phosphate mannosyltransferase"/>
    <property type="match status" value="1"/>
</dbReference>
<feature type="domain" description="Glycosyltransferase 2-like" evidence="8">
    <location>
        <begin position="4"/>
        <end position="166"/>
    </location>
</feature>
<dbReference type="AlphaFoldDB" id="A0A9W6NCP1"/>
<organism evidence="9 10">
    <name type="scientific">Ancylobacter defluvii</name>
    <dbReference type="NCBI Taxonomy" id="1282440"/>
    <lineage>
        <taxon>Bacteria</taxon>
        <taxon>Pseudomonadati</taxon>
        <taxon>Pseudomonadota</taxon>
        <taxon>Alphaproteobacteria</taxon>
        <taxon>Hyphomicrobiales</taxon>
        <taxon>Xanthobacteraceae</taxon>
        <taxon>Ancylobacter</taxon>
    </lineage>
</organism>
<dbReference type="EMBL" id="BSFM01000021">
    <property type="protein sequence ID" value="GLK86739.1"/>
    <property type="molecule type" value="Genomic_DNA"/>
</dbReference>
<evidence type="ECO:0000256" key="6">
    <source>
        <dbReference type="ARBA" id="ARBA00022989"/>
    </source>
</evidence>
<dbReference type="PANTHER" id="PTHR48090">
    <property type="entry name" value="UNDECAPRENYL-PHOSPHATE 4-DEOXY-4-FORMAMIDO-L-ARABINOSE TRANSFERASE-RELATED"/>
    <property type="match status" value="1"/>
</dbReference>
<dbReference type="InterPro" id="IPR050256">
    <property type="entry name" value="Glycosyltransferase_2"/>
</dbReference>
<dbReference type="RefSeq" id="WP_213363761.1">
    <property type="nucleotide sequence ID" value="NZ_BSFM01000021.1"/>
</dbReference>
<keyword evidence="7" id="KW-0472">Membrane</keyword>
<keyword evidence="1" id="KW-1003">Cell membrane</keyword>
<evidence type="ECO:0000256" key="5">
    <source>
        <dbReference type="ARBA" id="ARBA00022985"/>
    </source>
</evidence>
<dbReference type="GO" id="GO:0009103">
    <property type="term" value="P:lipopolysaccharide biosynthetic process"/>
    <property type="evidence" value="ECO:0007669"/>
    <property type="project" value="UniProtKB-KW"/>
</dbReference>
<gene>
    <name evidence="9" type="ORF">GCM10017653_48090</name>
</gene>
<keyword evidence="6" id="KW-1133">Transmembrane helix</keyword>
<dbReference type="SUPFAM" id="SSF53448">
    <property type="entry name" value="Nucleotide-diphospho-sugar transferases"/>
    <property type="match status" value="1"/>
</dbReference>
<dbReference type="InterPro" id="IPR029044">
    <property type="entry name" value="Nucleotide-diphossugar_trans"/>
</dbReference>
<keyword evidence="3" id="KW-0808">Transferase</keyword>
<keyword evidence="10" id="KW-1185">Reference proteome</keyword>
<protein>
    <submittedName>
        <fullName evidence="9">Dolichol-phosphate mannosyltransferase</fullName>
    </submittedName>
</protein>
<evidence type="ECO:0000256" key="2">
    <source>
        <dbReference type="ARBA" id="ARBA00022676"/>
    </source>
</evidence>
<dbReference type="PANTHER" id="PTHR48090:SF3">
    <property type="entry name" value="UNDECAPRENYL-PHOSPHATE 4-DEOXY-4-FORMAMIDO-L-ARABINOSE TRANSFERASE"/>
    <property type="match status" value="1"/>
</dbReference>
<keyword evidence="4" id="KW-0812">Transmembrane</keyword>
<reference evidence="9" key="2">
    <citation type="submission" date="2023-01" db="EMBL/GenBank/DDBJ databases">
        <authorList>
            <person name="Sun Q."/>
            <person name="Evtushenko L."/>
        </authorList>
    </citation>
    <scope>NUCLEOTIDE SEQUENCE</scope>
    <source>
        <strain evidence="9">VKM B-2789</strain>
    </source>
</reference>
<evidence type="ECO:0000313" key="10">
    <source>
        <dbReference type="Proteomes" id="UP001143330"/>
    </source>
</evidence>
<evidence type="ECO:0000313" key="9">
    <source>
        <dbReference type="EMBL" id="GLK86739.1"/>
    </source>
</evidence>